<evidence type="ECO:0000256" key="6">
    <source>
        <dbReference type="SAM" id="MobiDB-lite"/>
    </source>
</evidence>
<evidence type="ECO:0000313" key="9">
    <source>
        <dbReference type="Proteomes" id="UP000193978"/>
    </source>
</evidence>
<dbReference type="EC" id="2.5.1.25" evidence="1"/>
<keyword evidence="2" id="KW-0808">Transferase</keyword>
<dbReference type="InterPro" id="IPR005636">
    <property type="entry name" value="DTW"/>
</dbReference>
<feature type="compositionally biased region" description="Basic residues" evidence="6">
    <location>
        <begin position="246"/>
        <end position="262"/>
    </location>
</feature>
<evidence type="ECO:0000256" key="2">
    <source>
        <dbReference type="ARBA" id="ARBA00022679"/>
    </source>
</evidence>
<comment type="similarity">
    <text evidence="5">Belongs to the TDD superfamily. DTWD2 family.</text>
</comment>
<organism evidence="8 9">
    <name type="scientific">Methylocystis bryophila</name>
    <dbReference type="NCBI Taxonomy" id="655015"/>
    <lineage>
        <taxon>Bacteria</taxon>
        <taxon>Pseudomonadati</taxon>
        <taxon>Pseudomonadota</taxon>
        <taxon>Alphaproteobacteria</taxon>
        <taxon>Hyphomicrobiales</taxon>
        <taxon>Methylocystaceae</taxon>
        <taxon>Methylocystis</taxon>
    </lineage>
</organism>
<evidence type="ECO:0000256" key="5">
    <source>
        <dbReference type="ARBA" id="ARBA00034489"/>
    </source>
</evidence>
<dbReference type="PANTHER" id="PTHR21392:SF0">
    <property type="entry name" value="TRNA-URIDINE AMINOCARBOXYPROPYLTRANSFERASE 2"/>
    <property type="match status" value="1"/>
</dbReference>
<evidence type="ECO:0000256" key="4">
    <source>
        <dbReference type="ARBA" id="ARBA00022694"/>
    </source>
</evidence>
<protein>
    <recommendedName>
        <fullName evidence="1">tRNA-uridine aminocarboxypropyltransferase</fullName>
        <ecNumber evidence="1">2.5.1.25</ecNumber>
    </recommendedName>
</protein>
<reference evidence="8 9" key="1">
    <citation type="submission" date="2017-02" db="EMBL/GenBank/DDBJ databases">
        <authorList>
            <person name="Peterson S.W."/>
        </authorList>
    </citation>
    <scope>NUCLEOTIDE SEQUENCE [LARGE SCALE GENOMIC DNA]</scope>
    <source>
        <strain evidence="8 9">S285</strain>
    </source>
</reference>
<evidence type="ECO:0000259" key="7">
    <source>
        <dbReference type="SMART" id="SM01144"/>
    </source>
</evidence>
<feature type="region of interest" description="Disordered" evidence="6">
    <location>
        <begin position="231"/>
        <end position="262"/>
    </location>
</feature>
<dbReference type="AlphaFoldDB" id="A0A1W6MVD4"/>
<name>A0A1W6MVD4_9HYPH</name>
<evidence type="ECO:0000256" key="1">
    <source>
        <dbReference type="ARBA" id="ARBA00012386"/>
    </source>
</evidence>
<keyword evidence="3" id="KW-0949">S-adenosyl-L-methionine</keyword>
<feature type="domain" description="DTW" evidence="7">
    <location>
        <begin position="21"/>
        <end position="228"/>
    </location>
</feature>
<gene>
    <name evidence="8" type="ORF">B1812_11315</name>
</gene>
<dbReference type="Proteomes" id="UP000193978">
    <property type="component" value="Chromosome"/>
</dbReference>
<dbReference type="RefSeq" id="WP_085771676.1">
    <property type="nucleotide sequence ID" value="NZ_AP027149.1"/>
</dbReference>
<sequence>MPPQEPIDADPLDIAPPVAADTADCPRCSKPAALCICDAVTPIDNKVGLLVLQHPQEQDRLLGSARLATLHLTNSVFKIGLSWPSLAKALGRPADPAEWAILHLGSARSSDLPKDRELVVLDKKGVAIPDQDHALKGVKGIVIFDGTWAQAKTLWWRNAWVLKAKRLVLNPRRASLYGGLRREPRREGLSTIEAAALTLSRMEQRPEIETALHASFALMLARYRSAQSHGALGDRAAVSKGSGGPPKKRWGGRRRRSAVSKP</sequence>
<evidence type="ECO:0000256" key="3">
    <source>
        <dbReference type="ARBA" id="ARBA00022691"/>
    </source>
</evidence>
<keyword evidence="9" id="KW-1185">Reference proteome</keyword>
<dbReference type="KEGG" id="mbry:B1812_11315"/>
<keyword evidence="4" id="KW-0819">tRNA processing</keyword>
<dbReference type="GO" id="GO:0016432">
    <property type="term" value="F:tRNA-uridine aminocarboxypropyltransferase activity"/>
    <property type="evidence" value="ECO:0007669"/>
    <property type="project" value="UniProtKB-EC"/>
</dbReference>
<dbReference type="EMBL" id="CP019948">
    <property type="protein sequence ID" value="ARN81560.1"/>
    <property type="molecule type" value="Genomic_DNA"/>
</dbReference>
<dbReference type="OrthoDB" id="370626at2"/>
<proteinExistence type="inferred from homology"/>
<dbReference type="SMART" id="SM01144">
    <property type="entry name" value="DTW"/>
    <property type="match status" value="1"/>
</dbReference>
<dbReference type="GO" id="GO:0008033">
    <property type="term" value="P:tRNA processing"/>
    <property type="evidence" value="ECO:0007669"/>
    <property type="project" value="UniProtKB-KW"/>
</dbReference>
<dbReference type="PANTHER" id="PTHR21392">
    <property type="entry name" value="TRNA-URIDINE AMINOCARBOXYPROPYLTRANSFERASE 2"/>
    <property type="match status" value="1"/>
</dbReference>
<dbReference type="Pfam" id="PF03942">
    <property type="entry name" value="DTW"/>
    <property type="match status" value="1"/>
</dbReference>
<dbReference type="InterPro" id="IPR039262">
    <property type="entry name" value="DTWD2/TAPT"/>
</dbReference>
<accession>A0A1W6MVD4</accession>
<evidence type="ECO:0000313" key="8">
    <source>
        <dbReference type="EMBL" id="ARN81560.1"/>
    </source>
</evidence>
<dbReference type="STRING" id="655015.B1812_11315"/>